<dbReference type="RefSeq" id="WP_377789905.1">
    <property type="nucleotide sequence ID" value="NZ_JBHLYQ010000092.1"/>
</dbReference>
<evidence type="ECO:0000256" key="6">
    <source>
        <dbReference type="ARBA" id="ARBA00034125"/>
    </source>
</evidence>
<feature type="region of interest" description="Disordered" evidence="7">
    <location>
        <begin position="1"/>
        <end position="28"/>
    </location>
</feature>
<feature type="transmembrane region" description="Helical" evidence="8">
    <location>
        <begin position="335"/>
        <end position="353"/>
    </location>
</feature>
<feature type="transmembrane region" description="Helical" evidence="8">
    <location>
        <begin position="385"/>
        <end position="405"/>
    </location>
</feature>
<keyword evidence="3 8" id="KW-0812">Transmembrane</keyword>
<reference evidence="11 12" key="1">
    <citation type="submission" date="2024-09" db="EMBL/GenBank/DDBJ databases">
        <authorList>
            <person name="Sun Q."/>
            <person name="Mori K."/>
        </authorList>
    </citation>
    <scope>NUCLEOTIDE SEQUENCE [LARGE SCALE GENOMIC DNA]</scope>
    <source>
        <strain evidence="11 12">JCM 15389</strain>
    </source>
</reference>
<feature type="transmembrane region" description="Helical" evidence="8">
    <location>
        <begin position="233"/>
        <end position="252"/>
    </location>
</feature>
<evidence type="ECO:0000256" key="2">
    <source>
        <dbReference type="ARBA" id="ARBA00022475"/>
    </source>
</evidence>
<evidence type="ECO:0000256" key="7">
    <source>
        <dbReference type="SAM" id="MobiDB-lite"/>
    </source>
</evidence>
<evidence type="ECO:0000256" key="4">
    <source>
        <dbReference type="ARBA" id="ARBA00022989"/>
    </source>
</evidence>
<keyword evidence="4 8" id="KW-1133">Transmembrane helix</keyword>
<keyword evidence="2" id="KW-1003">Cell membrane</keyword>
<feature type="transmembrane region" description="Helical" evidence="8">
    <location>
        <begin position="188"/>
        <end position="221"/>
    </location>
</feature>
<feature type="transmembrane region" description="Helical" evidence="8">
    <location>
        <begin position="258"/>
        <end position="277"/>
    </location>
</feature>
<comment type="subcellular location">
    <subcellularLocation>
        <location evidence="1">Cell membrane</location>
        <topology evidence="1">Multi-pass membrane protein</topology>
    </subcellularLocation>
</comment>
<evidence type="ECO:0000256" key="3">
    <source>
        <dbReference type="ARBA" id="ARBA00022692"/>
    </source>
</evidence>
<keyword evidence="5 8" id="KW-0472">Membrane</keyword>
<evidence type="ECO:0000256" key="1">
    <source>
        <dbReference type="ARBA" id="ARBA00004651"/>
    </source>
</evidence>
<feature type="domain" description="Threonine/serine exporter-like N-terminal" evidence="9">
    <location>
        <begin position="76"/>
        <end position="313"/>
    </location>
</feature>
<comment type="similarity">
    <text evidence="6">Belongs to the ThrE exporter (TC 2.A.79) family.</text>
</comment>
<dbReference type="Proteomes" id="UP001589788">
    <property type="component" value="Unassembled WGS sequence"/>
</dbReference>
<sequence>MADPPALPAPRAEGRGEPGRPGRARRQGVSWARLARDGRVLLGAARERLAGWRAPGPAPVHLPEPEERAVYRILTFALRAGAVLLSAGAGTVDVERTILALTAACGLPGCEADVTFTSLTASYRRGDDVEPVTTLVVVRDRTVNFAKLAALAELRRDLVQGRIDPETAMARLGAIERLSVRRGRVVVLGWAGMAAAFTVLLGGQALAAAVGFVSTGVVFVVNRRLARAGVPDFFLSVSGAAVATAFAVALAALHAPAVPAFVVAGGIMVLVPGFKLVASAQDALTGFPISGTARGLEVLLIATGIATGVSMVIYAGRSAGMSLHLGSIPEFSLLYFPVQVLAAAVAAALYGVATSVPRRFLLWSASTGALGWAIFLALGRSGVSLVVASAVAAIAVGLASQLLAGWHGTHPFLFVVPGIMPLVPGLTIYHGMLSLVEGQRDAAGILVEALAIGLAIAAGVTLGSLLVQPLERPRPN</sequence>
<comment type="caution">
    <text evidence="11">The sequence shown here is derived from an EMBL/GenBank/DDBJ whole genome shotgun (WGS) entry which is preliminary data.</text>
</comment>
<dbReference type="EMBL" id="JBHLYQ010000092">
    <property type="protein sequence ID" value="MFC0082351.1"/>
    <property type="molecule type" value="Genomic_DNA"/>
</dbReference>
<accession>A0ABV6C3S7</accession>
<dbReference type="Pfam" id="PF12821">
    <property type="entry name" value="ThrE_2"/>
    <property type="match status" value="1"/>
</dbReference>
<evidence type="ECO:0000259" key="9">
    <source>
        <dbReference type="Pfam" id="PF06738"/>
    </source>
</evidence>
<name>A0ABV6C3S7_9ACTN</name>
<feature type="transmembrane region" description="Helical" evidence="8">
    <location>
        <begin position="412"/>
        <end position="433"/>
    </location>
</feature>
<feature type="transmembrane region" description="Helical" evidence="8">
    <location>
        <begin position="360"/>
        <end position="379"/>
    </location>
</feature>
<proteinExistence type="inferred from homology"/>
<evidence type="ECO:0000256" key="5">
    <source>
        <dbReference type="ARBA" id="ARBA00023136"/>
    </source>
</evidence>
<evidence type="ECO:0000313" key="12">
    <source>
        <dbReference type="Proteomes" id="UP001589788"/>
    </source>
</evidence>
<dbReference type="InterPro" id="IPR010619">
    <property type="entry name" value="ThrE-like_N"/>
</dbReference>
<dbReference type="InterPro" id="IPR024528">
    <property type="entry name" value="ThrE_2"/>
</dbReference>
<organism evidence="11 12">
    <name type="scientific">Aciditerrimonas ferrireducens</name>
    <dbReference type="NCBI Taxonomy" id="667306"/>
    <lineage>
        <taxon>Bacteria</taxon>
        <taxon>Bacillati</taxon>
        <taxon>Actinomycetota</taxon>
        <taxon>Acidimicrobiia</taxon>
        <taxon>Acidimicrobiales</taxon>
        <taxon>Acidimicrobiaceae</taxon>
        <taxon>Aciditerrimonas</taxon>
    </lineage>
</organism>
<gene>
    <name evidence="11" type="ORF">ACFFRE_09370</name>
</gene>
<feature type="transmembrane region" description="Helical" evidence="8">
    <location>
        <begin position="298"/>
        <end position="315"/>
    </location>
</feature>
<keyword evidence="12" id="KW-1185">Reference proteome</keyword>
<evidence type="ECO:0000259" key="10">
    <source>
        <dbReference type="Pfam" id="PF12821"/>
    </source>
</evidence>
<protein>
    <submittedName>
        <fullName evidence="11">Threonine/serine exporter ThrE family protein</fullName>
    </submittedName>
</protein>
<evidence type="ECO:0000256" key="8">
    <source>
        <dbReference type="SAM" id="Phobius"/>
    </source>
</evidence>
<dbReference type="PANTHER" id="PTHR34390:SF2">
    <property type="entry name" value="SUCCINATE TRANSPORTER SUBUNIT YJJP-RELATED"/>
    <property type="match status" value="1"/>
</dbReference>
<dbReference type="InterPro" id="IPR050539">
    <property type="entry name" value="ThrE_Dicarb/AminoAcid_Exp"/>
</dbReference>
<feature type="transmembrane region" description="Helical" evidence="8">
    <location>
        <begin position="445"/>
        <end position="467"/>
    </location>
</feature>
<feature type="domain" description="Threonine/Serine exporter ThrE" evidence="10">
    <location>
        <begin position="339"/>
        <end position="465"/>
    </location>
</feature>
<dbReference type="PANTHER" id="PTHR34390">
    <property type="entry name" value="UPF0442 PROTEIN YJJB-RELATED"/>
    <property type="match status" value="1"/>
</dbReference>
<dbReference type="Pfam" id="PF06738">
    <property type="entry name" value="ThrE"/>
    <property type="match status" value="1"/>
</dbReference>
<evidence type="ECO:0000313" key="11">
    <source>
        <dbReference type="EMBL" id="MFC0082351.1"/>
    </source>
</evidence>